<comment type="similarity">
    <text evidence="1">Belongs to the LysR transcriptional regulatory family.</text>
</comment>
<dbReference type="Pfam" id="PF00126">
    <property type="entry name" value="HTH_1"/>
    <property type="match status" value="1"/>
</dbReference>
<keyword evidence="4" id="KW-0804">Transcription</keyword>
<organism evidence="6">
    <name type="scientific">uncultured Anaerotruncus sp</name>
    <dbReference type="NCBI Taxonomy" id="905011"/>
    <lineage>
        <taxon>Bacteria</taxon>
        <taxon>Bacillati</taxon>
        <taxon>Bacillota</taxon>
        <taxon>Clostridia</taxon>
        <taxon>Eubacteriales</taxon>
        <taxon>Oscillospiraceae</taxon>
        <taxon>Anaerotruncus</taxon>
        <taxon>environmental samples</taxon>
    </lineage>
</organism>
<sequence length="292" mass="32919">MDLKALHYFVTIADEGAITAAAKKLHISQPPLSRQLHLLEEELGQLLFERGPRQLRLTAAGRLLYKRACHILELSQLAKKEMSDYGRGQIGILSLGTVSSSGSAVFQQRMQNFCRQYPQVRFELREGNTFELLELLFAGIIEVAIVRTPFKDAGLGCIYLEEEPMVAVASADYHWPTTEGALFISQLRDRPLIFYRRFETLLLGCCEDAGFEPDILCKNDDARTTLLWATTGAGVSIMPRSALQLMGRLPVSFKVLKERSLYTRIAAVWVKDRYLSSVAQRFLEQYTPSASH</sequence>
<dbReference type="Pfam" id="PF03466">
    <property type="entry name" value="LysR_substrate"/>
    <property type="match status" value="1"/>
</dbReference>
<keyword evidence="2" id="KW-0805">Transcription regulation</keyword>
<dbReference type="GO" id="GO:0032993">
    <property type="term" value="C:protein-DNA complex"/>
    <property type="evidence" value="ECO:0007669"/>
    <property type="project" value="TreeGrafter"/>
</dbReference>
<dbReference type="SUPFAM" id="SSF53850">
    <property type="entry name" value="Periplasmic binding protein-like II"/>
    <property type="match status" value="1"/>
</dbReference>
<dbReference type="InterPro" id="IPR005119">
    <property type="entry name" value="LysR_subst-bd"/>
</dbReference>
<dbReference type="Gene3D" id="3.40.190.10">
    <property type="entry name" value="Periplasmic binding protein-like II"/>
    <property type="match status" value="2"/>
</dbReference>
<dbReference type="InterPro" id="IPR000847">
    <property type="entry name" value="LysR_HTH_N"/>
</dbReference>
<proteinExistence type="inferred from homology"/>
<evidence type="ECO:0000259" key="5">
    <source>
        <dbReference type="PROSITE" id="PS50931"/>
    </source>
</evidence>
<dbReference type="PANTHER" id="PTHR30346:SF28">
    <property type="entry name" value="HTH-TYPE TRANSCRIPTIONAL REGULATOR CYNR"/>
    <property type="match status" value="1"/>
</dbReference>
<dbReference type="CDD" id="cd05466">
    <property type="entry name" value="PBP2_LTTR_substrate"/>
    <property type="match status" value="1"/>
</dbReference>
<dbReference type="InterPro" id="IPR036390">
    <property type="entry name" value="WH_DNA-bd_sf"/>
</dbReference>
<name>A0A1C6G6M4_9FIRM</name>
<dbReference type="PROSITE" id="PS50931">
    <property type="entry name" value="HTH_LYSR"/>
    <property type="match status" value="1"/>
</dbReference>
<dbReference type="AlphaFoldDB" id="A0A1C6G6M4"/>
<dbReference type="GO" id="GO:0003677">
    <property type="term" value="F:DNA binding"/>
    <property type="evidence" value="ECO:0007669"/>
    <property type="project" value="UniProtKB-KW"/>
</dbReference>
<evidence type="ECO:0000256" key="2">
    <source>
        <dbReference type="ARBA" id="ARBA00023015"/>
    </source>
</evidence>
<evidence type="ECO:0000256" key="4">
    <source>
        <dbReference type="ARBA" id="ARBA00023163"/>
    </source>
</evidence>
<dbReference type="InterPro" id="IPR036388">
    <property type="entry name" value="WH-like_DNA-bd_sf"/>
</dbReference>
<reference evidence="6" key="1">
    <citation type="submission" date="2015-09" db="EMBL/GenBank/DDBJ databases">
        <authorList>
            <consortium name="Pathogen Informatics"/>
        </authorList>
    </citation>
    <scope>NUCLEOTIDE SEQUENCE</scope>
    <source>
        <strain evidence="6">2789STDY5834896</strain>
    </source>
</reference>
<feature type="domain" description="HTH lysR-type" evidence="5">
    <location>
        <begin position="1"/>
        <end position="58"/>
    </location>
</feature>
<dbReference type="GO" id="GO:0003700">
    <property type="term" value="F:DNA-binding transcription factor activity"/>
    <property type="evidence" value="ECO:0007669"/>
    <property type="project" value="InterPro"/>
</dbReference>
<protein>
    <submittedName>
        <fullName evidence="6">Cat operon transcriptional regulator</fullName>
    </submittedName>
</protein>
<keyword evidence="3" id="KW-0238">DNA-binding</keyword>
<dbReference type="PRINTS" id="PR00039">
    <property type="entry name" value="HTHLYSR"/>
</dbReference>
<dbReference type="PANTHER" id="PTHR30346">
    <property type="entry name" value="TRANSCRIPTIONAL DUAL REGULATOR HCAR-RELATED"/>
    <property type="match status" value="1"/>
</dbReference>
<evidence type="ECO:0000256" key="3">
    <source>
        <dbReference type="ARBA" id="ARBA00023125"/>
    </source>
</evidence>
<dbReference type="SUPFAM" id="SSF46785">
    <property type="entry name" value="Winged helix' DNA-binding domain"/>
    <property type="match status" value="1"/>
</dbReference>
<accession>A0A1C6G6M4</accession>
<evidence type="ECO:0000313" key="6">
    <source>
        <dbReference type="EMBL" id="SCJ40887.1"/>
    </source>
</evidence>
<dbReference type="EMBL" id="FMHG01000001">
    <property type="protein sequence ID" value="SCJ40887.1"/>
    <property type="molecule type" value="Genomic_DNA"/>
</dbReference>
<gene>
    <name evidence="6" type="primary">catM</name>
    <name evidence="6" type="ORF">SAMEA3545359_00249</name>
</gene>
<evidence type="ECO:0000256" key="1">
    <source>
        <dbReference type="ARBA" id="ARBA00009437"/>
    </source>
</evidence>
<dbReference type="Gene3D" id="1.10.10.10">
    <property type="entry name" value="Winged helix-like DNA-binding domain superfamily/Winged helix DNA-binding domain"/>
    <property type="match status" value="1"/>
</dbReference>
<dbReference type="FunFam" id="1.10.10.10:FF:000001">
    <property type="entry name" value="LysR family transcriptional regulator"/>
    <property type="match status" value="1"/>
</dbReference>